<name>A0ABD3X0A3_SINWO</name>
<organism evidence="3 5">
    <name type="scientific">Sinanodonta woodiana</name>
    <name type="common">Chinese pond mussel</name>
    <name type="synonym">Anodonta woodiana</name>
    <dbReference type="NCBI Taxonomy" id="1069815"/>
    <lineage>
        <taxon>Eukaryota</taxon>
        <taxon>Metazoa</taxon>
        <taxon>Spiralia</taxon>
        <taxon>Lophotrochozoa</taxon>
        <taxon>Mollusca</taxon>
        <taxon>Bivalvia</taxon>
        <taxon>Autobranchia</taxon>
        <taxon>Heteroconchia</taxon>
        <taxon>Palaeoheterodonta</taxon>
        <taxon>Unionida</taxon>
        <taxon>Unionoidea</taxon>
        <taxon>Unionidae</taxon>
        <taxon>Unioninae</taxon>
        <taxon>Sinanodonta</taxon>
    </lineage>
</organism>
<keyword evidence="5" id="KW-1185">Reference proteome</keyword>
<accession>A0ABD3X0A3</accession>
<feature type="signal peptide" evidence="2">
    <location>
        <begin position="1"/>
        <end position="22"/>
    </location>
</feature>
<protein>
    <submittedName>
        <fullName evidence="3">Uncharacterized protein</fullName>
    </submittedName>
</protein>
<dbReference type="Proteomes" id="UP001634394">
    <property type="component" value="Unassembled WGS sequence"/>
</dbReference>
<dbReference type="EMBL" id="JBJQND010000004">
    <property type="protein sequence ID" value="KAL3879637.1"/>
    <property type="molecule type" value="Genomic_DNA"/>
</dbReference>
<feature type="chain" id="PRO_5044725228" evidence="2">
    <location>
        <begin position="23"/>
        <end position="77"/>
    </location>
</feature>
<reference evidence="3 5" key="1">
    <citation type="submission" date="2024-11" db="EMBL/GenBank/DDBJ databases">
        <title>Chromosome-level genome assembly of the freshwater bivalve Anodonta woodiana.</title>
        <authorList>
            <person name="Chen X."/>
        </authorList>
    </citation>
    <scope>NUCLEOTIDE SEQUENCE [LARGE SCALE GENOMIC DNA]</scope>
    <source>
        <strain evidence="3">MN2024</strain>
        <tissue evidence="3">Gills</tissue>
    </source>
</reference>
<keyword evidence="1" id="KW-1133">Transmembrane helix</keyword>
<dbReference type="EMBL" id="JBJQND010000004">
    <property type="protein sequence ID" value="KAL3879635.1"/>
    <property type="molecule type" value="Genomic_DNA"/>
</dbReference>
<keyword evidence="1" id="KW-0472">Membrane</keyword>
<evidence type="ECO:0000313" key="3">
    <source>
        <dbReference type="EMBL" id="KAL3879635.1"/>
    </source>
</evidence>
<sequence length="77" mass="8241">MIMWCVIISIMAYLALVNMASAMYIPGYYGYVPIVIGQGGYQGYKGNSFGGGFGSIIMIIVLLVVILPLLRSIGSSN</sequence>
<proteinExistence type="predicted"/>
<feature type="transmembrane region" description="Helical" evidence="1">
    <location>
        <begin position="46"/>
        <end position="70"/>
    </location>
</feature>
<evidence type="ECO:0000256" key="2">
    <source>
        <dbReference type="SAM" id="SignalP"/>
    </source>
</evidence>
<keyword evidence="2" id="KW-0732">Signal</keyword>
<evidence type="ECO:0000313" key="5">
    <source>
        <dbReference type="Proteomes" id="UP001634394"/>
    </source>
</evidence>
<dbReference type="AlphaFoldDB" id="A0ABD3X0A3"/>
<gene>
    <name evidence="3" type="ORF">ACJMK2_031922</name>
    <name evidence="4" type="ORF">ACJMK2_031924</name>
</gene>
<comment type="caution">
    <text evidence="3">The sequence shown here is derived from an EMBL/GenBank/DDBJ whole genome shotgun (WGS) entry which is preliminary data.</text>
</comment>
<evidence type="ECO:0000256" key="1">
    <source>
        <dbReference type="SAM" id="Phobius"/>
    </source>
</evidence>
<keyword evidence="1" id="KW-0812">Transmembrane</keyword>
<evidence type="ECO:0000313" key="4">
    <source>
        <dbReference type="EMBL" id="KAL3879637.1"/>
    </source>
</evidence>